<dbReference type="Proteomes" id="UP000198796">
    <property type="component" value="Unassembled WGS sequence"/>
</dbReference>
<feature type="chain" id="PRO_5011560349" evidence="2">
    <location>
        <begin position="37"/>
        <end position="254"/>
    </location>
</feature>
<protein>
    <submittedName>
        <fullName evidence="3">Repeat domain-containing protein</fullName>
    </submittedName>
</protein>
<dbReference type="SUPFAM" id="SSF69318">
    <property type="entry name" value="Integrin alpha N-terminal domain"/>
    <property type="match status" value="1"/>
</dbReference>
<feature type="signal peptide" evidence="2">
    <location>
        <begin position="1"/>
        <end position="36"/>
    </location>
</feature>
<accession>A0A1I0VVM3</accession>
<gene>
    <name evidence="3" type="ORF">SAMN05421688_1041</name>
</gene>
<organism evidence="3 4">
    <name type="scientific">Poseidonocella pacifica</name>
    <dbReference type="NCBI Taxonomy" id="871651"/>
    <lineage>
        <taxon>Bacteria</taxon>
        <taxon>Pseudomonadati</taxon>
        <taxon>Pseudomonadota</taxon>
        <taxon>Alphaproteobacteria</taxon>
        <taxon>Rhodobacterales</taxon>
        <taxon>Roseobacteraceae</taxon>
        <taxon>Poseidonocella</taxon>
    </lineage>
</organism>
<dbReference type="Pfam" id="PF13517">
    <property type="entry name" value="FG-GAP_3"/>
    <property type="match status" value="1"/>
</dbReference>
<dbReference type="EMBL" id="FOJU01000001">
    <property type="protein sequence ID" value="SFA80475.1"/>
    <property type="molecule type" value="Genomic_DNA"/>
</dbReference>
<evidence type="ECO:0000313" key="4">
    <source>
        <dbReference type="Proteomes" id="UP000198796"/>
    </source>
</evidence>
<reference evidence="3 4" key="1">
    <citation type="submission" date="2016-10" db="EMBL/GenBank/DDBJ databases">
        <authorList>
            <person name="de Groot N.N."/>
        </authorList>
    </citation>
    <scope>NUCLEOTIDE SEQUENCE [LARGE SCALE GENOMIC DNA]</scope>
    <source>
        <strain evidence="3 4">DSM 29316</strain>
    </source>
</reference>
<dbReference type="InterPro" id="IPR028994">
    <property type="entry name" value="Integrin_alpha_N"/>
</dbReference>
<keyword evidence="4" id="KW-1185">Reference proteome</keyword>
<evidence type="ECO:0000256" key="1">
    <source>
        <dbReference type="ARBA" id="ARBA00022729"/>
    </source>
</evidence>
<evidence type="ECO:0000313" key="3">
    <source>
        <dbReference type="EMBL" id="SFA80475.1"/>
    </source>
</evidence>
<sequence length="254" mass="27756">MRRGRPRLMRPSCSPAHSACLWFSLCLALLGGVSLAQEPQSIVQAEFAEPTDRYDHAILGDAMEWGALRLTVEGGATRILRLPQTRVFEDLTPRLVDLDADGMAEVIVVETDMTRGARLSVYGADGLRAATPYIGHTHRWLAPVGAADFDGDGQMEIAYVDRPHLAKTLRVWRFAGGELSEIAAIDGLTNHRIGWAEIPGGIRDCDGPPEIITANANWTRIMATRLERGVLVPRDIGAYTRPSSLTRAAETCGR</sequence>
<name>A0A1I0VVM3_9RHOB</name>
<keyword evidence="1 2" id="KW-0732">Signal</keyword>
<proteinExistence type="predicted"/>
<evidence type="ECO:0000256" key="2">
    <source>
        <dbReference type="SAM" id="SignalP"/>
    </source>
</evidence>
<dbReference type="AlphaFoldDB" id="A0A1I0VVM3"/>
<dbReference type="STRING" id="871651.SAMN05421688_1041"/>
<dbReference type="InterPro" id="IPR013517">
    <property type="entry name" value="FG-GAP"/>
</dbReference>